<reference evidence="6" key="1">
    <citation type="submission" date="2021-02" db="EMBL/GenBank/DDBJ databases">
        <authorList>
            <person name="Nowell W R."/>
        </authorList>
    </citation>
    <scope>NUCLEOTIDE SEQUENCE</scope>
    <source>
        <strain evidence="6">Ploen Becks lab</strain>
    </source>
</reference>
<evidence type="ECO:0000256" key="3">
    <source>
        <dbReference type="PROSITE-ProRule" id="PRU00221"/>
    </source>
</evidence>
<name>A0A813N1K7_9BILA</name>
<evidence type="ECO:0000256" key="4">
    <source>
        <dbReference type="SAM" id="Coils"/>
    </source>
</evidence>
<gene>
    <name evidence="6" type="ORF">OXX778_LOCUS2649</name>
</gene>
<accession>A0A813N1K7</accession>
<dbReference type="PROSITE" id="PS50082">
    <property type="entry name" value="WD_REPEATS_2"/>
    <property type="match status" value="3"/>
</dbReference>
<dbReference type="InterPro" id="IPR001680">
    <property type="entry name" value="WD40_rpt"/>
</dbReference>
<dbReference type="PROSITE" id="PS00678">
    <property type="entry name" value="WD_REPEATS_1"/>
    <property type="match status" value="1"/>
</dbReference>
<feature type="repeat" description="WD" evidence="3">
    <location>
        <begin position="638"/>
        <end position="679"/>
    </location>
</feature>
<keyword evidence="7" id="KW-1185">Reference proteome</keyword>
<feature type="region of interest" description="Disordered" evidence="5">
    <location>
        <begin position="1213"/>
        <end position="1245"/>
    </location>
</feature>
<dbReference type="AlphaFoldDB" id="A0A813N1K7"/>
<evidence type="ECO:0000313" key="6">
    <source>
        <dbReference type="EMBL" id="CAF0728037.1"/>
    </source>
</evidence>
<organism evidence="6 7">
    <name type="scientific">Brachionus calyciflorus</name>
    <dbReference type="NCBI Taxonomy" id="104777"/>
    <lineage>
        <taxon>Eukaryota</taxon>
        <taxon>Metazoa</taxon>
        <taxon>Spiralia</taxon>
        <taxon>Gnathifera</taxon>
        <taxon>Rotifera</taxon>
        <taxon>Eurotatoria</taxon>
        <taxon>Monogononta</taxon>
        <taxon>Pseudotrocha</taxon>
        <taxon>Ploima</taxon>
        <taxon>Brachionidae</taxon>
        <taxon>Brachionus</taxon>
    </lineage>
</organism>
<keyword evidence="1 3" id="KW-0853">WD repeat</keyword>
<dbReference type="SMART" id="SM00320">
    <property type="entry name" value="WD40"/>
    <property type="match status" value="6"/>
</dbReference>
<dbReference type="Gene3D" id="2.130.10.10">
    <property type="entry name" value="YVTN repeat-like/Quinoprotein amine dehydrogenase"/>
    <property type="match status" value="2"/>
</dbReference>
<dbReference type="InterPro" id="IPR052993">
    <property type="entry name" value="CFA-57"/>
</dbReference>
<dbReference type="InterPro" id="IPR036322">
    <property type="entry name" value="WD40_repeat_dom_sf"/>
</dbReference>
<protein>
    <recommendedName>
        <fullName evidence="8">WD repeat-containing protein 65</fullName>
    </recommendedName>
</protein>
<evidence type="ECO:0000313" key="7">
    <source>
        <dbReference type="Proteomes" id="UP000663879"/>
    </source>
</evidence>
<dbReference type="PANTHER" id="PTHR32215:SF0">
    <property type="entry name" value="CILIA- AND FLAGELLA-ASSOCIATED PROTEIN 57"/>
    <property type="match status" value="1"/>
</dbReference>
<dbReference type="FunFam" id="2.130.10.10:FF:000271">
    <property type="entry name" value="cilia- and flagella-associated protein 57"/>
    <property type="match status" value="1"/>
</dbReference>
<feature type="repeat" description="WD" evidence="3">
    <location>
        <begin position="492"/>
        <end position="533"/>
    </location>
</feature>
<proteinExistence type="predicted"/>
<feature type="coiled-coil region" evidence="4">
    <location>
        <begin position="698"/>
        <end position="1060"/>
    </location>
</feature>
<dbReference type="EMBL" id="CAJNOC010000213">
    <property type="protein sequence ID" value="CAF0728037.1"/>
    <property type="molecule type" value="Genomic_DNA"/>
</dbReference>
<feature type="compositionally biased region" description="Basic and acidic residues" evidence="5">
    <location>
        <begin position="1213"/>
        <end position="1227"/>
    </location>
</feature>
<comment type="caution">
    <text evidence="6">The sequence shown here is derived from an EMBL/GenBank/DDBJ whole genome shotgun (WGS) entry which is preliminary data.</text>
</comment>
<dbReference type="InterPro" id="IPR019775">
    <property type="entry name" value="WD40_repeat_CS"/>
</dbReference>
<evidence type="ECO:0000256" key="2">
    <source>
        <dbReference type="ARBA" id="ARBA00022737"/>
    </source>
</evidence>
<feature type="repeat" description="WD" evidence="3">
    <location>
        <begin position="369"/>
        <end position="405"/>
    </location>
</feature>
<dbReference type="Proteomes" id="UP000663879">
    <property type="component" value="Unassembled WGS sequence"/>
</dbReference>
<evidence type="ECO:0000256" key="1">
    <source>
        <dbReference type="ARBA" id="ARBA00022574"/>
    </source>
</evidence>
<dbReference type="Pfam" id="PF00400">
    <property type="entry name" value="WD40"/>
    <property type="match status" value="4"/>
</dbReference>
<dbReference type="InterPro" id="IPR015943">
    <property type="entry name" value="WD40/YVTN_repeat-like_dom_sf"/>
</dbReference>
<dbReference type="SUPFAM" id="SSF50978">
    <property type="entry name" value="WD40 repeat-like"/>
    <property type="match status" value="2"/>
</dbReference>
<evidence type="ECO:0000256" key="5">
    <source>
        <dbReference type="SAM" id="MobiDB-lite"/>
    </source>
</evidence>
<keyword evidence="4" id="KW-0175">Coiled coil</keyword>
<keyword evidence="2" id="KW-0677">Repeat</keyword>
<dbReference type="PANTHER" id="PTHR32215">
    <property type="entry name" value="CILIA- AND FLAGELLA-ASSOCIATED PROTEIN 57"/>
    <property type="match status" value="1"/>
</dbReference>
<sequence length="1245" mass="144406">MSIGIAQMKQVIGLRGHVTNCIVYQDEQTIVYPAGSNIIIYNVDQKIQKFIPNTENSILTTMCVSQNKRYIAVAEKIANKPIVTIYDLHTLRKRKALSFNETTSHEIVSIAFSPDSKHLITQTGAPDWTLYYWSWEKSKIMAFAKVTANSQTNATVTQISFNPQDNSQICAIGNSILKMYRYADGILKNISSLKQETHNFISHTWLNDEKLIAGNDRAELFLVQNSEILMEYKLYDIKERERQSMLISSSNASTEETSKEVNLAENHSVTSIIQYSKGFIASCGRGRAFLYEKNDDKEFYRKTRELKIPADQASNDPTKTEDQVILSMCISPSEETLLAVTDWQQIYQLIFSNIDVGKSEHAEFEYMNYSYHHGAVTGVDVCIRKPIIATCSTDRSVRIWNFETGVLEIYREFSEEAFSIALHPSGLYVLVGFSDKLRLMNILIDDIKQFKEFTIRGCKECSFSNGGHLFAAVHGNVIQIYSTTNFENISNLKGHNGKVRQILWSNDDTKLISCGMDGAVYEWDTITGKRTGEYVLKNCSYTSVGMSPDAKNIYAVGSDRKLKEITDSQLDYNNTLEVYTPLIRSLEILREIEVEEDDVIPTTVGLSRSGRMLFVGTNKGALRSYKFPLTKPTEFQEHTGHTKAITRMKVSWNDEYAITSSEDGTIVLWKIQDKEGRAPKRDKETGWAEEILITKSDLEEKNQLMVELRNRVNELKTENEYQMRLKDMSSSDKIKELTEKFIQEMESLKTKNQVLKSEKEKSDAKHEQELANLYEKHNKELQDLESTNNQKLMMEYDKYQDLQTKTQKIQEDYERQLTEMEQSKEKAINEMQEHYENVIHKLNLQIEKLNAEKEQQTKEYEETKRQIEEDCDTEIIDIKTKYEQRLKAQIETNEKDKSEAKNYKNKNSKLVADAEEFKKKIEQLNLDIQKSNNMIASLKKDIEGSKKEIQERDDTIQDKEKRIYDLKKKNQELEKFKFVLDYKIKEQKKMVEPREMEIKDLKEEKTKMESELERFNKQNNQLDLINKEKDAKLEALQKELREERANKRKAELELKQIKTDIHNTVGFIQDPKVLKEKIKSMFTKHVHDDVTEAANVDQDIQKEYARQRDHLEKTVNSLKHKLVKDSEIHKSDNIRIMQENVTLIKEVNDLRRELKISRSRNQDLETALGISRKNAASTTEAIVQALHVHQGNHLIEEKQNELERIIEHQKQEIKRLRGTVEDLERRGSSRPTSTSQLPPMPMPVK</sequence>
<dbReference type="OrthoDB" id="10251741at2759"/>
<dbReference type="PROSITE" id="PS50294">
    <property type="entry name" value="WD_REPEATS_REGION"/>
    <property type="match status" value="3"/>
</dbReference>
<evidence type="ECO:0008006" key="8">
    <source>
        <dbReference type="Google" id="ProtNLM"/>
    </source>
</evidence>